<evidence type="ECO:0000256" key="1">
    <source>
        <dbReference type="ARBA" id="ARBA00023125"/>
    </source>
</evidence>
<name>A0A318E9A6_9GAMM</name>
<reference evidence="4 5" key="1">
    <citation type="submission" date="2018-04" db="EMBL/GenBank/DDBJ databases">
        <title>Genomic Encyclopedia of Type Strains, Phase IV (KMG-IV): sequencing the most valuable type-strain genomes for metagenomic binning, comparative biology and taxonomic classification.</title>
        <authorList>
            <person name="Goeker M."/>
        </authorList>
    </citation>
    <scope>NUCLEOTIDE SEQUENCE [LARGE SCALE GENOMIC DNA]</scope>
    <source>
        <strain evidence="4 5">DSM 104150</strain>
    </source>
</reference>
<dbReference type="InterPro" id="IPR009057">
    <property type="entry name" value="Homeodomain-like_sf"/>
</dbReference>
<feature type="DNA-binding region" description="H-T-H motif" evidence="2">
    <location>
        <begin position="42"/>
        <end position="61"/>
    </location>
</feature>
<dbReference type="Proteomes" id="UP000248330">
    <property type="component" value="Unassembled WGS sequence"/>
</dbReference>
<organism evidence="4 5">
    <name type="scientific">Sinimarinibacterium flocculans</name>
    <dbReference type="NCBI Taxonomy" id="985250"/>
    <lineage>
        <taxon>Bacteria</taxon>
        <taxon>Pseudomonadati</taxon>
        <taxon>Pseudomonadota</taxon>
        <taxon>Gammaproteobacteria</taxon>
        <taxon>Nevskiales</taxon>
        <taxon>Nevskiaceae</taxon>
        <taxon>Sinimarinibacterium</taxon>
    </lineage>
</organism>
<dbReference type="SUPFAM" id="SSF48498">
    <property type="entry name" value="Tetracyclin repressor-like, C-terminal domain"/>
    <property type="match status" value="1"/>
</dbReference>
<protein>
    <submittedName>
        <fullName evidence="4">TetR family transcriptional regulator</fullName>
    </submittedName>
</protein>
<evidence type="ECO:0000313" key="4">
    <source>
        <dbReference type="EMBL" id="PXV68581.1"/>
    </source>
</evidence>
<keyword evidence="1 2" id="KW-0238">DNA-binding</keyword>
<dbReference type="AlphaFoldDB" id="A0A318E9A6"/>
<dbReference type="InterPro" id="IPR036271">
    <property type="entry name" value="Tet_transcr_reg_TetR-rel_C_sf"/>
</dbReference>
<dbReference type="Pfam" id="PF17939">
    <property type="entry name" value="TetR_C_30"/>
    <property type="match status" value="1"/>
</dbReference>
<dbReference type="EMBL" id="QICN01000004">
    <property type="protein sequence ID" value="PXV68581.1"/>
    <property type="molecule type" value="Genomic_DNA"/>
</dbReference>
<dbReference type="Pfam" id="PF00440">
    <property type="entry name" value="TetR_N"/>
    <property type="match status" value="1"/>
</dbReference>
<dbReference type="SUPFAM" id="SSF46689">
    <property type="entry name" value="Homeodomain-like"/>
    <property type="match status" value="1"/>
</dbReference>
<dbReference type="InterPro" id="IPR041586">
    <property type="entry name" value="PsrA_TetR_C"/>
</dbReference>
<proteinExistence type="predicted"/>
<dbReference type="Gene3D" id="1.10.357.10">
    <property type="entry name" value="Tetracycline Repressor, domain 2"/>
    <property type="match status" value="1"/>
</dbReference>
<keyword evidence="5" id="KW-1185">Reference proteome</keyword>
<dbReference type="PROSITE" id="PS50977">
    <property type="entry name" value="HTH_TETR_2"/>
    <property type="match status" value="1"/>
</dbReference>
<dbReference type="GO" id="GO:0003677">
    <property type="term" value="F:DNA binding"/>
    <property type="evidence" value="ECO:0007669"/>
    <property type="project" value="UniProtKB-UniRule"/>
</dbReference>
<dbReference type="InterPro" id="IPR001647">
    <property type="entry name" value="HTH_TetR"/>
</dbReference>
<feature type="domain" description="HTH tetR-type" evidence="3">
    <location>
        <begin position="18"/>
        <end position="79"/>
    </location>
</feature>
<gene>
    <name evidence="4" type="ORF">C8D93_104281</name>
</gene>
<comment type="caution">
    <text evidence="4">The sequence shown here is derived from an EMBL/GenBank/DDBJ whole genome shotgun (WGS) entry which is preliminary data.</text>
</comment>
<evidence type="ECO:0000256" key="2">
    <source>
        <dbReference type="PROSITE-ProRule" id="PRU00335"/>
    </source>
</evidence>
<sequence length="244" mass="26825">MAKLQTISAPIAAATGDDATRKALVVAAFRLFAMEGVGAVSLRRITASAGAANQSAIHYHFSNRLGLVRAVLDHVNEMLGPLQTEAIAELDAVARERRPSVDEIVRIGLSPYVHLHQTSDEGERALRFLSRLTWESGADAQKLMLEKVRPYFLRLLPFLERALPHKSAEALDFQLYMAAANVIHGLADITLLGQEPMSSVDRLYKERPLDMLRYFYDYIAAGLAGPCTSAAKPAKARAGKRKRT</sequence>
<dbReference type="OrthoDB" id="2356263at2"/>
<dbReference type="RefSeq" id="WP_110265068.1">
    <property type="nucleotide sequence ID" value="NZ_CAKZQT010000014.1"/>
</dbReference>
<evidence type="ECO:0000259" key="3">
    <source>
        <dbReference type="PROSITE" id="PS50977"/>
    </source>
</evidence>
<accession>A0A318E9A6</accession>
<evidence type="ECO:0000313" key="5">
    <source>
        <dbReference type="Proteomes" id="UP000248330"/>
    </source>
</evidence>